<dbReference type="RefSeq" id="WP_326927922.1">
    <property type="nucleotide sequence ID" value="NZ_CP123443.1"/>
</dbReference>
<dbReference type="EMBL" id="CP123443">
    <property type="protein sequence ID" value="WGK69736.1"/>
    <property type="molecule type" value="Genomic_DNA"/>
</dbReference>
<keyword evidence="2" id="KW-1185">Reference proteome</keyword>
<evidence type="ECO:0008006" key="3">
    <source>
        <dbReference type="Google" id="ProtNLM"/>
    </source>
</evidence>
<gene>
    <name evidence="1" type="ORF">P0082_02410</name>
</gene>
<proteinExistence type="predicted"/>
<organism evidence="1 2">
    <name type="scientific">Candidatus Haliotispira prima</name>
    <dbReference type="NCBI Taxonomy" id="3034016"/>
    <lineage>
        <taxon>Bacteria</taxon>
        <taxon>Pseudomonadati</taxon>
        <taxon>Spirochaetota</taxon>
        <taxon>Spirochaetia</taxon>
        <taxon>Spirochaetales</taxon>
        <taxon>Spirochaetaceae</taxon>
        <taxon>Candidatus Haliotispira</taxon>
    </lineage>
</organism>
<evidence type="ECO:0000313" key="1">
    <source>
        <dbReference type="EMBL" id="WGK69736.1"/>
    </source>
</evidence>
<name>A0ABY8MII7_9SPIO</name>
<protein>
    <recommendedName>
        <fullName evidence="3">Lipoprotein</fullName>
    </recommendedName>
</protein>
<sequence>MKCKCVVFGLAFLLLAGLLFTCRSLPNSEKVHNIKLYSRGINRQEIGVFRLRYRYYEPDSPDNEFFATLATTSMPIEQIQIPQNYGISPEKDALNPGYDPRRGASYMKIQTVIPNAQFTGDIIYKMRIRQPFENYDERSIERLLLISQPDSLNSILCIEFYLSPSRRGYMLRLDLRPAPDFHRRIPTGTPADRVADILSDNEQESLFHNLTIIGRSDFY</sequence>
<dbReference type="Proteomes" id="UP001228690">
    <property type="component" value="Chromosome"/>
</dbReference>
<reference evidence="1 2" key="1">
    <citation type="submission" date="2023-04" db="EMBL/GenBank/DDBJ databases">
        <title>Spirochaete genome identified in red abalone sample constitutes a novel genus.</title>
        <authorList>
            <person name="Sharma S.P."/>
            <person name="Purcell C.M."/>
            <person name="Hyde J.R."/>
            <person name="Severin A.J."/>
        </authorList>
    </citation>
    <scope>NUCLEOTIDE SEQUENCE [LARGE SCALE GENOMIC DNA]</scope>
    <source>
        <strain evidence="1 2">SP-2023</strain>
    </source>
</reference>
<evidence type="ECO:0000313" key="2">
    <source>
        <dbReference type="Proteomes" id="UP001228690"/>
    </source>
</evidence>
<accession>A0ABY8MII7</accession>